<dbReference type="EC" id="2.6.1.11" evidence="5"/>
<keyword evidence="5" id="KW-0963">Cytoplasm</keyword>
<keyword evidence="7" id="KW-1185">Reference proteome</keyword>
<keyword evidence="3 5" id="KW-0808">Transferase</keyword>
<dbReference type="InterPro" id="IPR015424">
    <property type="entry name" value="PyrdxlP-dep_Trfase"/>
</dbReference>
<accession>A0ABU3VPH6</accession>
<dbReference type="HAMAP" id="MF_01107">
    <property type="entry name" value="ArgD_aminotrans_3"/>
    <property type="match status" value="1"/>
</dbReference>
<feature type="binding site" evidence="5">
    <location>
        <begin position="221"/>
        <end position="224"/>
    </location>
    <ligand>
        <name>pyridoxal 5'-phosphate</name>
        <dbReference type="ChEBI" id="CHEBI:597326"/>
    </ligand>
</feature>
<dbReference type="PIRSF" id="PIRSF000521">
    <property type="entry name" value="Transaminase_4ab_Lys_Orn"/>
    <property type="match status" value="1"/>
</dbReference>
<gene>
    <name evidence="5 6" type="primary">argD</name>
    <name evidence="6" type="ORF">MmiAt1_08930</name>
</gene>
<dbReference type="CDD" id="cd00610">
    <property type="entry name" value="OAT_like"/>
    <property type="match status" value="1"/>
</dbReference>
<comment type="catalytic activity">
    <reaction evidence="5">
        <text>N(2)-acetyl-L-ornithine + 2-oxoglutarate = N-acetyl-L-glutamate 5-semialdehyde + L-glutamate</text>
        <dbReference type="Rhea" id="RHEA:18049"/>
        <dbReference type="ChEBI" id="CHEBI:16810"/>
        <dbReference type="ChEBI" id="CHEBI:29123"/>
        <dbReference type="ChEBI" id="CHEBI:29985"/>
        <dbReference type="ChEBI" id="CHEBI:57805"/>
        <dbReference type="EC" id="2.6.1.11"/>
    </reaction>
</comment>
<feature type="binding site" evidence="5">
    <location>
        <position position="276"/>
    </location>
    <ligand>
        <name>N(2)-acetyl-L-ornithine</name>
        <dbReference type="ChEBI" id="CHEBI:57805"/>
    </ligand>
</feature>
<dbReference type="PANTHER" id="PTHR11986:SF79">
    <property type="entry name" value="ACETYLORNITHINE AMINOTRANSFERASE, MITOCHONDRIAL"/>
    <property type="match status" value="1"/>
</dbReference>
<sequence>MDPESIYKSVVEKDNKYVMPTYGRKPLLFTGGKDSTLIDVFGKEYLDCVSGIAVNATGYSNQKLINAIKEQAEQLIHISNYYYNIPQANAAEKLVQITGLSKVFFCNSGAEANDGAMKLAKLHTKKNSFISTNNAFHGRTIGSLGATANIKYRDPFVPLVKPASFVEYGDAAAIEKAVTEDTAGVILEPIQGEGGVHISNTEYLKEVREICDKKDLVLIFDEVQTGFGRTGKWFCKDHYNVQPDILTMAKAIGGGLPMGAIAARDGLAFERGEHGTTFGGSPLVCAASLAVMETIEEHKLLENAANMGKYFLEKLSQMKRSDVVNIRGVGLMIGIELDHECGYFMDAAAEKGVLLNVTAGNVVRLLPPLTIQKDEVDRVVEVIESIQTVQKS</sequence>
<comment type="similarity">
    <text evidence="5">Belongs to the class-III pyridoxal-phosphate-dependent aminotransferase family. ArgD subfamily.</text>
</comment>
<keyword evidence="4 5" id="KW-0663">Pyridoxal phosphate</keyword>
<organism evidence="6 7">
    <name type="scientific">Methanimicrococcus hacksteinii</name>
    <dbReference type="NCBI Taxonomy" id="3028293"/>
    <lineage>
        <taxon>Archaea</taxon>
        <taxon>Methanobacteriati</taxon>
        <taxon>Methanobacteriota</taxon>
        <taxon>Stenosarchaea group</taxon>
        <taxon>Methanomicrobia</taxon>
        <taxon>Methanosarcinales</taxon>
        <taxon>Methanosarcinaceae</taxon>
        <taxon>Methanimicrococcus</taxon>
    </lineage>
</organism>
<feature type="binding site" evidence="5">
    <location>
        <position position="277"/>
    </location>
    <ligand>
        <name>pyridoxal 5'-phosphate</name>
        <dbReference type="ChEBI" id="CHEBI:597326"/>
    </ligand>
</feature>
<evidence type="ECO:0000256" key="3">
    <source>
        <dbReference type="ARBA" id="ARBA00022679"/>
    </source>
</evidence>
<dbReference type="PANTHER" id="PTHR11986">
    <property type="entry name" value="AMINOTRANSFERASE CLASS III"/>
    <property type="match status" value="1"/>
</dbReference>
<protein>
    <recommendedName>
        <fullName evidence="5">Acetylornithine aminotransferase</fullName>
        <shortName evidence="5">ACOAT</shortName>
        <ecNumber evidence="5">2.6.1.11</ecNumber>
    </recommendedName>
</protein>
<feature type="binding site" evidence="5">
    <location>
        <position position="139"/>
    </location>
    <ligand>
        <name>N(2)-acetyl-L-ornithine</name>
        <dbReference type="ChEBI" id="CHEBI:57805"/>
    </ligand>
</feature>
<evidence type="ECO:0000256" key="4">
    <source>
        <dbReference type="ARBA" id="ARBA00022898"/>
    </source>
</evidence>
<evidence type="ECO:0000313" key="7">
    <source>
        <dbReference type="Proteomes" id="UP001272052"/>
    </source>
</evidence>
<feature type="modified residue" description="N6-(pyridoxal phosphate)lysine" evidence="5">
    <location>
        <position position="250"/>
    </location>
</feature>
<name>A0ABU3VPH6_9EURY</name>
<evidence type="ECO:0000256" key="5">
    <source>
        <dbReference type="HAMAP-Rule" id="MF_01107"/>
    </source>
</evidence>
<comment type="caution">
    <text evidence="6">The sequence shown here is derived from an EMBL/GenBank/DDBJ whole genome shotgun (WGS) entry which is preliminary data.</text>
</comment>
<dbReference type="InterPro" id="IPR049704">
    <property type="entry name" value="Aminotrans_3_PPA_site"/>
</dbReference>
<keyword evidence="5" id="KW-0055">Arginine biosynthesis</keyword>
<comment type="subunit">
    <text evidence="5">Homodimer.</text>
</comment>
<feature type="binding site" evidence="5">
    <location>
        <position position="136"/>
    </location>
    <ligand>
        <name>pyridoxal 5'-phosphate</name>
        <dbReference type="ChEBI" id="CHEBI:597326"/>
    </ligand>
</feature>
<dbReference type="InterPro" id="IPR004636">
    <property type="entry name" value="AcOrn/SuccOrn_fam"/>
</dbReference>
<dbReference type="InterPro" id="IPR050103">
    <property type="entry name" value="Class-III_PLP-dep_AT"/>
</dbReference>
<dbReference type="InterPro" id="IPR005814">
    <property type="entry name" value="Aminotrans_3"/>
</dbReference>
<dbReference type="NCBIfam" id="TIGR00707">
    <property type="entry name" value="argD"/>
    <property type="match status" value="1"/>
</dbReference>
<comment type="pathway">
    <text evidence="5">Amino-acid biosynthesis; L-arginine biosynthesis; N(2)-acetyl-L-ornithine from L-glutamate: step 4/4.</text>
</comment>
<dbReference type="Pfam" id="PF00202">
    <property type="entry name" value="Aminotran_3"/>
    <property type="match status" value="1"/>
</dbReference>
<dbReference type="EMBL" id="JAWDKC010000015">
    <property type="protein sequence ID" value="MDV0445319.1"/>
    <property type="molecule type" value="Genomic_DNA"/>
</dbReference>
<comment type="miscellaneous">
    <text evidence="5">May also have succinyldiaminopimelate aminotransferase activity, thus carrying out the corresponding step in lysine biosynthesis.</text>
</comment>
<comment type="cofactor">
    <cofactor evidence="5">
        <name>pyridoxal 5'-phosphate</name>
        <dbReference type="ChEBI" id="CHEBI:597326"/>
    </cofactor>
    <text evidence="5">Binds 1 pyridoxal phosphate per subunit.</text>
</comment>
<dbReference type="InterPro" id="IPR015422">
    <property type="entry name" value="PyrdxlP-dep_Trfase_small"/>
</dbReference>
<dbReference type="Gene3D" id="3.90.1150.10">
    <property type="entry name" value="Aspartate Aminotransferase, domain 1"/>
    <property type="match status" value="1"/>
</dbReference>
<evidence type="ECO:0000313" key="6">
    <source>
        <dbReference type="EMBL" id="MDV0445319.1"/>
    </source>
</evidence>
<dbReference type="GO" id="GO:0003992">
    <property type="term" value="F:N2-acetyl-L-ornithine:2-oxoglutarate 5-aminotransferase activity"/>
    <property type="evidence" value="ECO:0007669"/>
    <property type="project" value="UniProtKB-EC"/>
</dbReference>
<reference evidence="6 7" key="1">
    <citation type="submission" date="2023-06" db="EMBL/GenBank/DDBJ databases">
        <title>Genome sequence of Methanimicrococcus sp. At1.</title>
        <authorList>
            <person name="Protasov E."/>
            <person name="Platt K."/>
            <person name="Poehlein A."/>
            <person name="Daniel R."/>
            <person name="Brune A."/>
        </authorList>
    </citation>
    <scope>NUCLEOTIDE SEQUENCE [LARGE SCALE GENOMIC DNA]</scope>
    <source>
        <strain evidence="6 7">At1</strain>
    </source>
</reference>
<keyword evidence="2 5" id="KW-0028">Amino-acid biosynthesis</keyword>
<dbReference type="Proteomes" id="UP001272052">
    <property type="component" value="Unassembled WGS sequence"/>
</dbReference>
<dbReference type="PROSITE" id="PS00600">
    <property type="entry name" value="AA_TRANSFER_CLASS_3"/>
    <property type="match status" value="1"/>
</dbReference>
<dbReference type="RefSeq" id="WP_318785740.1">
    <property type="nucleotide sequence ID" value="NZ_JAWDKC010000015.1"/>
</dbReference>
<dbReference type="InterPro" id="IPR015421">
    <property type="entry name" value="PyrdxlP-dep_Trfase_major"/>
</dbReference>
<proteinExistence type="inferred from homology"/>
<evidence type="ECO:0000256" key="2">
    <source>
        <dbReference type="ARBA" id="ARBA00022605"/>
    </source>
</evidence>
<feature type="binding site" evidence="5">
    <location>
        <begin position="109"/>
        <end position="110"/>
    </location>
    <ligand>
        <name>pyridoxal 5'-phosphate</name>
        <dbReference type="ChEBI" id="CHEBI:597326"/>
    </ligand>
</feature>
<dbReference type="NCBIfam" id="NF002325">
    <property type="entry name" value="PRK01278.1"/>
    <property type="match status" value="1"/>
</dbReference>
<evidence type="ECO:0000256" key="1">
    <source>
        <dbReference type="ARBA" id="ARBA00022576"/>
    </source>
</evidence>
<keyword evidence="1 5" id="KW-0032">Aminotransferase</keyword>
<dbReference type="Gene3D" id="3.40.640.10">
    <property type="entry name" value="Type I PLP-dependent aspartate aminotransferase-like (Major domain)"/>
    <property type="match status" value="1"/>
</dbReference>
<dbReference type="SUPFAM" id="SSF53383">
    <property type="entry name" value="PLP-dependent transferases"/>
    <property type="match status" value="1"/>
</dbReference>
<comment type="subcellular location">
    <subcellularLocation>
        <location evidence="5">Cytoplasm</location>
    </subcellularLocation>
</comment>